<keyword evidence="8" id="KW-0812">Transmembrane</keyword>
<keyword evidence="7" id="KW-0479">Metal-binding</keyword>
<dbReference type="RefSeq" id="XP_018328094.1">
    <property type="nucleotide sequence ID" value="XM_018472592.2"/>
</dbReference>
<feature type="active site" description="Proton acceptor 1" evidence="5">
    <location>
        <position position="1484"/>
    </location>
</feature>
<evidence type="ECO:0000256" key="8">
    <source>
        <dbReference type="SAM" id="Phobius"/>
    </source>
</evidence>
<dbReference type="OrthoDB" id="10029630at2759"/>
<feature type="chain" id="PRO_5010719113" description="Angiotensin-converting enzyme" evidence="9">
    <location>
        <begin position="26"/>
        <end position="2339"/>
    </location>
</feature>
<keyword evidence="7" id="KW-0862">Zinc</keyword>
<dbReference type="PRINTS" id="PR00791">
    <property type="entry name" value="PEPDIPTASEA"/>
</dbReference>
<evidence type="ECO:0000256" key="5">
    <source>
        <dbReference type="PIRSR" id="PIRSR601548-11"/>
    </source>
</evidence>
<dbReference type="PROSITE" id="PS52011">
    <property type="entry name" value="PEPTIDASE_M2"/>
    <property type="match status" value="4"/>
</dbReference>
<feature type="transmembrane region" description="Helical" evidence="8">
    <location>
        <begin position="1071"/>
        <end position="1099"/>
    </location>
</feature>
<dbReference type="GO" id="GO:0008241">
    <property type="term" value="F:peptidyl-dipeptidase activity"/>
    <property type="evidence" value="ECO:0007669"/>
    <property type="project" value="InterPro"/>
</dbReference>
<evidence type="ECO:0000256" key="6">
    <source>
        <dbReference type="PROSITE-ProRule" id="PRU01355"/>
    </source>
</evidence>
<keyword evidence="3 6" id="KW-1015">Disulfide bond</keyword>
<dbReference type="Pfam" id="PF01401">
    <property type="entry name" value="Peptidase_M2"/>
    <property type="match status" value="4"/>
</dbReference>
<keyword evidence="7" id="KW-0645">Protease</keyword>
<keyword evidence="7" id="KW-0378">Hydrolase</keyword>
<dbReference type="PANTHER" id="PTHR10514">
    <property type="entry name" value="ANGIOTENSIN-CONVERTING ENZYME"/>
    <property type="match status" value="1"/>
</dbReference>
<keyword evidence="2 9" id="KW-0732">Signal</keyword>
<keyword evidence="8" id="KW-1133">Transmembrane helix</keyword>
<dbReference type="GO" id="GO:0008237">
    <property type="term" value="F:metallopeptidase activity"/>
    <property type="evidence" value="ECO:0007669"/>
    <property type="project" value="UniProtKB-KW"/>
</dbReference>
<evidence type="ECO:0000313" key="10">
    <source>
        <dbReference type="Proteomes" id="UP000192223"/>
    </source>
</evidence>
<evidence type="ECO:0000256" key="9">
    <source>
        <dbReference type="SAM" id="SignalP"/>
    </source>
</evidence>
<dbReference type="GO" id="GO:0004180">
    <property type="term" value="F:carboxypeptidase activity"/>
    <property type="evidence" value="ECO:0007669"/>
    <property type="project" value="UniProtKB-KW"/>
</dbReference>
<dbReference type="STRING" id="224129.A0A1W4WW46"/>
<dbReference type="CDD" id="cd06461">
    <property type="entry name" value="M2_ACE"/>
    <property type="match status" value="3"/>
</dbReference>
<gene>
    <name evidence="11" type="primary">LOC108738961</name>
</gene>
<reference evidence="11" key="1">
    <citation type="submission" date="2025-08" db="UniProtKB">
        <authorList>
            <consortium name="RefSeq"/>
        </authorList>
    </citation>
    <scope>IDENTIFICATION</scope>
    <source>
        <tissue evidence="11">Entire body</tissue>
    </source>
</reference>
<dbReference type="SUPFAM" id="SSF55486">
    <property type="entry name" value="Metalloproteases ('zincins'), catalytic domain"/>
    <property type="match status" value="4"/>
</dbReference>
<accession>A0A1W4WW46</accession>
<dbReference type="InterPro" id="IPR001548">
    <property type="entry name" value="Peptidase_M2"/>
</dbReference>
<feature type="disulfide bond" evidence="6">
    <location>
        <begin position="2039"/>
        <end position="2057"/>
    </location>
</feature>
<feature type="disulfide bond" evidence="6">
    <location>
        <begin position="1639"/>
        <end position="1657"/>
    </location>
</feature>
<evidence type="ECO:0000256" key="4">
    <source>
        <dbReference type="ARBA" id="ARBA00023180"/>
    </source>
</evidence>
<feature type="signal peptide" evidence="9">
    <location>
        <begin position="1"/>
        <end position="25"/>
    </location>
</feature>
<dbReference type="InParanoid" id="A0A1W4WW46"/>
<feature type="active site" description="Proton donor 1" evidence="5">
    <location>
        <position position="1614"/>
    </location>
</feature>
<feature type="disulfide bond" evidence="6">
    <location>
        <begin position="1452"/>
        <end position="1470"/>
    </location>
</feature>
<feature type="disulfide bond" evidence="6">
    <location>
        <begin position="791"/>
        <end position="809"/>
    </location>
</feature>
<comment type="caution">
    <text evidence="6">Lacks conserved residue(s) required for the propagation of feature annotation.</text>
</comment>
<comment type="similarity">
    <text evidence="1 6 7">Belongs to the peptidase M2 family.</text>
</comment>
<evidence type="ECO:0000256" key="3">
    <source>
        <dbReference type="ARBA" id="ARBA00023157"/>
    </source>
</evidence>
<keyword evidence="8" id="KW-0472">Membrane</keyword>
<dbReference type="GeneID" id="108738961"/>
<evidence type="ECO:0000256" key="1">
    <source>
        <dbReference type="ARBA" id="ARBA00008139"/>
    </source>
</evidence>
<evidence type="ECO:0000313" key="11">
    <source>
        <dbReference type="RefSeq" id="XP_018328094.1"/>
    </source>
</evidence>
<keyword evidence="7" id="KW-0482">Metalloprotease</keyword>
<evidence type="ECO:0000256" key="7">
    <source>
        <dbReference type="RuleBase" id="RU361144"/>
    </source>
</evidence>
<keyword evidence="4 7" id="KW-0325">Glycoprotein</keyword>
<dbReference type="GO" id="GO:0006508">
    <property type="term" value="P:proteolysis"/>
    <property type="evidence" value="ECO:0007669"/>
    <property type="project" value="UniProtKB-KW"/>
</dbReference>
<keyword evidence="10" id="KW-1185">Reference proteome</keyword>
<dbReference type="KEGG" id="apln:108738961"/>
<dbReference type="EC" id="3.4.-.-" evidence="7"/>
<sequence length="2339" mass="268919">MCFLAKTFAVLIILLILAMRQNVSCYYYIPNFENFKNLSTKLTTDNKSEDFTVKENSTFDDEIYSRDIAENFNIIVNSHELKTLNISPSNFMDTVEKIWRDISPLYFELHRYVGRKLENEYPSTFNFSQGLIPANLLDAPSLDSWTNLLEIATPYPEIKNSTGTSTEILPNEVFELVNDYMVSMGLYNITHHFGLSLNENQTNYDCEVIPNRLLHSTCNYLQSDEYDKPKTYATSHNIYFINYLQYFLITNGTWQWPHDWACFEMLDDLVTILSLTPFHVKEANGVDDDDEVNEKEYVNFLMGIALEKIVSLSRVVTHLKWAQSIIRNPNRQSIEDYDSKLWEFREKIQKISKPHGWSNNLTDVTSKNSLRKSDFIRYFVGTILEFQLYNRISTMEENPMDSVHLHGSDLYGSTEAGDMLREILYSAATENWPKAFLNAIADSEISAQGFVSFFEPLYTFLKDQNGPLTEKELALLLQNEYEENARYFYNKQAKAEWDFAVDLKNSTKEELQLKSTLEVADFEEHYRQYYFQDLADENFQNESLKRQIDFLTVIGSSALTPNKLSQLTNLTNAMMNIYSTAKVCPFQNQGCNLESEGLSLEPDIESIMASSTNHEELLYLWDAWRNVTGVKMKHIYPLYVNLSNEAAIENGFKDMGEMWVSDFESDNFEEEIESLWKKVKPLYDELHYYISNKLKRHYGDVADFSDNLIPAHLLGNMWGQTWINIRNLVRPFPEAAQVDVTSSLINQNYTVLKMFQIADDFYKSLGLESASMSYDTNVTYIEKPTDKEIECHGSAWDFYDKKDFRIKMCTNVNYEDFVTVHHEMGHIQYYMLYKDQPISFRSGANPGFHEAVGDIITLSVITPQHLEKIGLLQGHQDSYESSINSLMDLALEKIAFLPFGYLIDKWRWDIFKGQVPPEAWNSHWWYYRKTVQKVKPPIERNDEVHFDPGSKFHVPNDYQYISYFVAHILQFQFHRSFCIIADQYDPKKTPSLLHRCDIYNSKKVGDKMKAGLSLGASKPWKEVLKTMTGESEYDPSALMEYFSPLYDYLVNENKRIANKSPPVINAISKSLLLLLFYLIIYYINFSSSFVSAVVCVILLVAIMKLVVQQKFLLIGCYCSLIIGLATGAFQNEEELAEFLKGEYEANASAICNKYALASWDSNTDVNNAAKTAALTAVTLERAEIQKYYWENYFRSLNADNYRNESIKRQIKSLTVLGTAALDSEKLTQFSNITSVMRTIYSTAKICPYANQDCDLTTEGLSLDPDIEGILSSSTDYNELLYVWDAWRNASGAKMKEIYPTYVSLSNEAALANGYSDMGAYWRSSFETDNFVDQMDKLWRQVKPLYFELHRYVGKKLKERYGDLLDISDGLIPAHVFGNMWAQDWATLSSLVRPYPSASETDVTGALVSKGYNPTSMFETANEFYTSMSLSNMSMAFGPRAMIVKPSDREVLCHASAWDLCDRSDFRIKMCTSVNSKDFITIHHELGHIQYYIQYKDLPLSLRGGANPGFHEAIGDLIALSAETPKHLQKINLLDNYVDSNQSSINSLMDMALNKIAFLPFGLLIDKWRWNVFNGNITPENYNSQWWYYREKYQKIKAPNTRSDEIHFDPGAKYHVAGNSQYISYFVAHILQFQLYKSLCVAAGEYDPNRSDRPLHNCDFYQSTAAGNLLASGLKLGSSKHWSEALYAITNETDISAGALMEYFEPLYTFLKEYNGPMTEAELTNFLERDYEEDASIINNKEAIAEWNYDTDINNANASARQTEATLESAEFNKLYWQYYFKDLNANDYTNETLKRAVKDLVVLGTAALDTEKLTELTNVLSTMTNIYSTGKICPYNNQYCDLTTEGLSLEPDIEDILSSSTNYDELSYVWKAWRDATGAKMKDYYKTYVNLSNEAAQANGFKNMGEMWIESFESDTFINDMDTLWNQVRPLYDELHKYVGNKLKERYGDKLDISDGLIPAHLFGNMWAQDWTALKELVAPYPNVQAIDVTTAMRNQNYTVLRMFQTADNFYQSLGLEPNTMCYGPKAMIEKPADREVLCHASAWDFSDGEDFRIKMCTSINYNDFVTVHHEMGHIEYYILYKDQPVIFRTGANPGVHEAVGDLIALSVATPRHLQKIGLLENYQQSNESALNKLMDMALEKIAFLPFGLLVDKWRWDVFNGTVAPEDWNSRWWYHRETIQKVKAPVQRTTSDFDPGAKYHVPGDSQYISYFVSFILQFQLYRSLCRSAGQYDPNNASLPLYNCDFYENTDVGSKLRAGLSLGASKHWKEALQEITGENAYDGTAIIEYFQPLYDWLRQQNSASETTPPGTDNGTSSNRGTIQLLITTVLLVTTMFMYCT</sequence>
<dbReference type="GO" id="GO:0046872">
    <property type="term" value="F:metal ion binding"/>
    <property type="evidence" value="ECO:0007669"/>
    <property type="project" value="UniProtKB-KW"/>
</dbReference>
<dbReference type="Proteomes" id="UP000192223">
    <property type="component" value="Unplaced"/>
</dbReference>
<feature type="transmembrane region" description="Helical" evidence="8">
    <location>
        <begin position="1111"/>
        <end position="1129"/>
    </location>
</feature>
<protein>
    <recommendedName>
        <fullName evidence="7">Angiotensin-converting enzyme</fullName>
        <ecNumber evidence="7">3.4.-.-</ecNumber>
    </recommendedName>
</protein>
<dbReference type="GO" id="GO:0005886">
    <property type="term" value="C:plasma membrane"/>
    <property type="evidence" value="ECO:0007669"/>
    <property type="project" value="TreeGrafter"/>
</dbReference>
<feature type="active site" description="Proton donor 2" evidence="5">
    <location>
        <position position="2200"/>
    </location>
</feature>
<evidence type="ECO:0000256" key="2">
    <source>
        <dbReference type="ARBA" id="ARBA00022729"/>
    </source>
</evidence>
<feature type="active site" description="Proton acceptor 2" evidence="5">
    <location>
        <position position="2071"/>
    </location>
</feature>
<organism evidence="10 11">
    <name type="scientific">Agrilus planipennis</name>
    <name type="common">Emerald ash borer</name>
    <name type="synonym">Agrilus marcopoli</name>
    <dbReference type="NCBI Taxonomy" id="224129"/>
    <lineage>
        <taxon>Eukaryota</taxon>
        <taxon>Metazoa</taxon>
        <taxon>Ecdysozoa</taxon>
        <taxon>Arthropoda</taxon>
        <taxon>Hexapoda</taxon>
        <taxon>Insecta</taxon>
        <taxon>Pterygota</taxon>
        <taxon>Neoptera</taxon>
        <taxon>Endopterygota</taxon>
        <taxon>Coleoptera</taxon>
        <taxon>Polyphaga</taxon>
        <taxon>Elateriformia</taxon>
        <taxon>Buprestoidea</taxon>
        <taxon>Buprestidae</taxon>
        <taxon>Agrilinae</taxon>
        <taxon>Agrilus</taxon>
    </lineage>
</organism>
<keyword evidence="7" id="KW-0121">Carboxypeptidase</keyword>
<name>A0A1W4WW46_AGRPL</name>
<dbReference type="PANTHER" id="PTHR10514:SF27">
    <property type="entry name" value="ANGIOTENSIN-CONVERTING ENZYME"/>
    <property type="match status" value="1"/>
</dbReference>
<feature type="disulfide bond" evidence="6">
    <location>
        <begin position="978"/>
        <end position="996"/>
    </location>
</feature>
<proteinExistence type="inferred from homology"/>
<feature type="disulfide bond" evidence="6">
    <location>
        <begin position="2225"/>
        <end position="2243"/>
    </location>
</feature>